<evidence type="ECO:0000259" key="6">
    <source>
        <dbReference type="Pfam" id="PF07782"/>
    </source>
</evidence>
<dbReference type="Proteomes" id="UP001359485">
    <property type="component" value="Unassembled WGS sequence"/>
</dbReference>
<reference evidence="8 9" key="1">
    <citation type="submission" date="2023-09" db="EMBL/GenBank/DDBJ databases">
        <title>Genomes of two closely related lineages of the louse Polyplax serrata with different host specificities.</title>
        <authorList>
            <person name="Martinu J."/>
            <person name="Tarabai H."/>
            <person name="Stefka J."/>
            <person name="Hypsa V."/>
        </authorList>
    </citation>
    <scope>NUCLEOTIDE SEQUENCE [LARGE SCALE GENOMIC DNA]</scope>
    <source>
        <strain evidence="8">98ZLc_SE</strain>
    </source>
</reference>
<organism evidence="8 9">
    <name type="scientific">Polyplax serrata</name>
    <name type="common">Common mouse louse</name>
    <dbReference type="NCBI Taxonomy" id="468196"/>
    <lineage>
        <taxon>Eukaryota</taxon>
        <taxon>Metazoa</taxon>
        <taxon>Ecdysozoa</taxon>
        <taxon>Arthropoda</taxon>
        <taxon>Hexapoda</taxon>
        <taxon>Insecta</taxon>
        <taxon>Pterygota</taxon>
        <taxon>Neoptera</taxon>
        <taxon>Paraneoptera</taxon>
        <taxon>Psocodea</taxon>
        <taxon>Troctomorpha</taxon>
        <taxon>Phthiraptera</taxon>
        <taxon>Anoplura</taxon>
        <taxon>Polyplacidae</taxon>
        <taxon>Polyplax</taxon>
    </lineage>
</organism>
<name>A0ABR1B649_POLSC</name>
<dbReference type="Pfam" id="PF26037">
    <property type="entry name" value="zf-RING_DCST1_C"/>
    <property type="match status" value="1"/>
</dbReference>
<comment type="subcellular location">
    <subcellularLocation>
        <location evidence="1">Membrane</location>
        <topology evidence="1">Multi-pass membrane protein</topology>
    </subcellularLocation>
</comment>
<dbReference type="PANTHER" id="PTHR21041:SF17">
    <property type="entry name" value="E3 UBIQUITIN-PROTEIN LIGASE DCST1"/>
    <property type="match status" value="1"/>
</dbReference>
<comment type="caution">
    <text evidence="8">The sequence shown here is derived from an EMBL/GenBank/DDBJ whole genome shotgun (WGS) entry which is preliminary data.</text>
</comment>
<dbReference type="InterPro" id="IPR012858">
    <property type="entry name" value="DC_STAMP-like"/>
</dbReference>
<evidence type="ECO:0000313" key="8">
    <source>
        <dbReference type="EMBL" id="KAK6635444.1"/>
    </source>
</evidence>
<gene>
    <name evidence="8" type="ORF">RUM44_000695</name>
</gene>
<evidence type="ECO:0000256" key="1">
    <source>
        <dbReference type="ARBA" id="ARBA00004141"/>
    </source>
</evidence>
<dbReference type="PANTHER" id="PTHR21041">
    <property type="entry name" value="DENDRITIC CELL-SPECIFIC TRANSMEMBRANE PROTEIN"/>
    <property type="match status" value="1"/>
</dbReference>
<feature type="transmembrane region" description="Helical" evidence="5">
    <location>
        <begin position="27"/>
        <end position="47"/>
    </location>
</feature>
<evidence type="ECO:0000256" key="4">
    <source>
        <dbReference type="ARBA" id="ARBA00023136"/>
    </source>
</evidence>
<evidence type="ECO:0008006" key="10">
    <source>
        <dbReference type="Google" id="ProtNLM"/>
    </source>
</evidence>
<keyword evidence="9" id="KW-1185">Reference proteome</keyword>
<proteinExistence type="predicted"/>
<feature type="transmembrane region" description="Helical" evidence="5">
    <location>
        <begin position="554"/>
        <end position="571"/>
    </location>
</feature>
<protein>
    <recommendedName>
        <fullName evidence="10">Dendritic cell-specific transmembrane protein-like domain-containing protein</fullName>
    </recommendedName>
</protein>
<dbReference type="InterPro" id="IPR051856">
    <property type="entry name" value="CSR-E3_Ligase_Protein"/>
</dbReference>
<evidence type="ECO:0000259" key="7">
    <source>
        <dbReference type="Pfam" id="PF26037"/>
    </source>
</evidence>
<feature type="domain" description="Dendritic cell-specific transmembrane protein-like" evidence="6">
    <location>
        <begin position="409"/>
        <end position="599"/>
    </location>
</feature>
<evidence type="ECO:0000256" key="5">
    <source>
        <dbReference type="SAM" id="Phobius"/>
    </source>
</evidence>
<keyword evidence="3 5" id="KW-1133">Transmembrane helix</keyword>
<accession>A0ABR1B649</accession>
<dbReference type="EMBL" id="JAWJWF010000003">
    <property type="protein sequence ID" value="KAK6635444.1"/>
    <property type="molecule type" value="Genomic_DNA"/>
</dbReference>
<keyword evidence="4 5" id="KW-0472">Membrane</keyword>
<evidence type="ECO:0000313" key="9">
    <source>
        <dbReference type="Proteomes" id="UP001359485"/>
    </source>
</evidence>
<keyword evidence="2 5" id="KW-0812">Transmembrane</keyword>
<dbReference type="InterPro" id="IPR058842">
    <property type="entry name" value="DCST1_C"/>
</dbReference>
<feature type="domain" description="E3 ubiquitin-protein ligase DCST1-like C-terminal" evidence="7">
    <location>
        <begin position="655"/>
        <end position="700"/>
    </location>
</feature>
<dbReference type="Pfam" id="PF07782">
    <property type="entry name" value="DC_STAMP"/>
    <property type="match status" value="1"/>
</dbReference>
<evidence type="ECO:0000256" key="2">
    <source>
        <dbReference type="ARBA" id="ARBA00022692"/>
    </source>
</evidence>
<sequence length="716" mass="83449">MAAQAKQSDFVRNLKIQARKTEGRRRISLWDCTGVVYYAILIDLEFGPTTTLFLGYLIGFVLAFGNATSVQVRCVTLLTFPSLCSKSGRGVLKTIVLAYVLGGPFMTISNNAKEAVRVFGCTTNLAYNLTKTRYELMVKPFQDALFQMKHETNEVAETLASIQDVIEPIVSEIEDTTETERLRQECDALDYLLNDTKRSNAIEEKYSAGKVESAGKKYEREYKRKLEYRCYDIINRGTLRCRQIFADSYRQCTENLSPYVSWLLCWPMKLTYICNLEQVFGGTAVCDPSGVIQPGFGEGYATLKNIKSALRSNFRDVNIQFEVKKPASKVSELKMHHHHPRDMGDSKIDEVNVKSAADVVRKITKTFDDKKTIFDVVILLIKRLLALMYLRVVYQAAKYHENYLTDIEYDNKYITKYYRKIDERRRTRNQRTLLPMKKIERQNFVDPYVTLPMSEERKRIFGQSFKLILEMITATTFILLDRLFYETLDIVAKHALVEYTQTGEQDMTVTVKGTGMMANLVRAIVKGFNIKRRVKVIKSNKRCLPKPTMLSNYYLYKIYGTYFMIWLFILLEGYTQRLNRAICAYFYPKREKKRVLFLYNETLKRRIGFFKYMRERIRRKAREINLSYEANILLALRLKNRETFDWLRYFPMGKRKCLICGEPEPSKTCDFHQCSTSGCEFIHCHECWRDVGEICYGCQPMESDEDICVDSNGFSM</sequence>
<evidence type="ECO:0000256" key="3">
    <source>
        <dbReference type="ARBA" id="ARBA00022989"/>
    </source>
</evidence>